<comment type="caution">
    <text evidence="4">The sequence shown here is derived from an EMBL/GenBank/DDBJ whole genome shotgun (WGS) entry which is preliminary data.</text>
</comment>
<dbReference type="InterPro" id="IPR012337">
    <property type="entry name" value="RNaseH-like_sf"/>
</dbReference>
<sequence length="290" mass="33997">MSRKRWCYSAIKGQELSDIKKKKGRKKKILENEELQKYVHTKLRIEWSPEEIAKRLKLDYANDMTMRISHESIYQYLYCLPRGELKKELMKGLRQERKMRLDHKAIHARRQRIQDIISISERPKEVEDRIIPGHWEGDLIVGKLHNSAIGTLVERTTRLTLLVPLIDKDAVSVSKAFALAFKRIPKQFAKTLTYDRGTEMAQHKEFTRETKIQVYFADPHSPWQRGTNENTNGLIRQYFPKGTDFKTIPLSAIKEAERRLNSRPRKALGFYTPSERFYELITGQKIALGA</sequence>
<evidence type="ECO:0000256" key="1">
    <source>
        <dbReference type="ARBA" id="ARBA00002190"/>
    </source>
</evidence>
<dbReference type="Gene3D" id="3.30.420.10">
    <property type="entry name" value="Ribonuclease H-like superfamily/Ribonuclease H"/>
    <property type="match status" value="1"/>
</dbReference>
<dbReference type="InterPro" id="IPR053392">
    <property type="entry name" value="Transposase_IS30-like"/>
</dbReference>
<dbReference type="InterPro" id="IPR051917">
    <property type="entry name" value="Transposase-Integrase"/>
</dbReference>
<dbReference type="InterPro" id="IPR036397">
    <property type="entry name" value="RNaseH_sf"/>
</dbReference>
<dbReference type="PANTHER" id="PTHR10948:SF23">
    <property type="entry name" value="TRANSPOSASE INSI FOR INSERTION SEQUENCE ELEMENT IS30A-RELATED"/>
    <property type="match status" value="1"/>
</dbReference>
<dbReference type="GO" id="GO:0003677">
    <property type="term" value="F:DNA binding"/>
    <property type="evidence" value="ECO:0007669"/>
    <property type="project" value="InterPro"/>
</dbReference>
<comment type="similarity">
    <text evidence="2">Belongs to the transposase IS30 family.</text>
</comment>
<reference evidence="5" key="1">
    <citation type="submission" date="2017-09" db="EMBL/GenBank/DDBJ databases">
        <title>Depth-based differentiation of microbial function through sediment-hosted aquifers and enrichment of novel symbionts in the deep terrestrial subsurface.</title>
        <authorList>
            <person name="Probst A.J."/>
            <person name="Ladd B."/>
            <person name="Jarett J.K."/>
            <person name="Geller-Mcgrath D.E."/>
            <person name="Sieber C.M.K."/>
            <person name="Emerson J.B."/>
            <person name="Anantharaman K."/>
            <person name="Thomas B.C."/>
            <person name="Malmstrom R."/>
            <person name="Stieglmeier M."/>
            <person name="Klingl A."/>
            <person name="Woyke T."/>
            <person name="Ryan C.M."/>
            <person name="Banfield J.F."/>
        </authorList>
    </citation>
    <scope>NUCLEOTIDE SEQUENCE [LARGE SCALE GENOMIC DNA]</scope>
</reference>
<evidence type="ECO:0000313" key="5">
    <source>
        <dbReference type="Proteomes" id="UP000230025"/>
    </source>
</evidence>
<dbReference type="PANTHER" id="PTHR10948">
    <property type="entry name" value="TRANSPOSASE"/>
    <property type="match status" value="1"/>
</dbReference>
<dbReference type="GO" id="GO:0006313">
    <property type="term" value="P:DNA transposition"/>
    <property type="evidence" value="ECO:0007669"/>
    <property type="project" value="InterPro"/>
</dbReference>
<dbReference type="GO" id="GO:0005829">
    <property type="term" value="C:cytosol"/>
    <property type="evidence" value="ECO:0007669"/>
    <property type="project" value="TreeGrafter"/>
</dbReference>
<accession>A0A2M7GZR4</accession>
<dbReference type="PROSITE" id="PS01043">
    <property type="entry name" value="TRANSPOSASE_IS30"/>
    <property type="match status" value="1"/>
</dbReference>
<comment type="function">
    <text evidence="1">Required for the transposition of the insertion element.</text>
</comment>
<dbReference type="InterPro" id="IPR001598">
    <property type="entry name" value="Transposase_IS30_CS"/>
</dbReference>
<dbReference type="Proteomes" id="UP000230025">
    <property type="component" value="Unassembled WGS sequence"/>
</dbReference>
<feature type="domain" description="Integrase catalytic" evidence="3">
    <location>
        <begin position="119"/>
        <end position="281"/>
    </location>
</feature>
<dbReference type="PROSITE" id="PS50994">
    <property type="entry name" value="INTEGRASE"/>
    <property type="match status" value="1"/>
</dbReference>
<evidence type="ECO:0000256" key="2">
    <source>
        <dbReference type="ARBA" id="ARBA00006363"/>
    </source>
</evidence>
<dbReference type="InterPro" id="IPR001584">
    <property type="entry name" value="Integrase_cat-core"/>
</dbReference>
<evidence type="ECO:0000259" key="3">
    <source>
        <dbReference type="PROSITE" id="PS50994"/>
    </source>
</evidence>
<dbReference type="GO" id="GO:0004803">
    <property type="term" value="F:transposase activity"/>
    <property type="evidence" value="ECO:0007669"/>
    <property type="project" value="InterPro"/>
</dbReference>
<dbReference type="EMBL" id="PFFY01000073">
    <property type="protein sequence ID" value="PIW33983.1"/>
    <property type="molecule type" value="Genomic_DNA"/>
</dbReference>
<protein>
    <submittedName>
        <fullName evidence="4">IS30 family transposase</fullName>
    </submittedName>
</protein>
<name>A0A2M7GZR4_9BACT</name>
<dbReference type="Pfam" id="PF00665">
    <property type="entry name" value="rve"/>
    <property type="match status" value="1"/>
</dbReference>
<dbReference type="NCBIfam" id="NF033563">
    <property type="entry name" value="transpos_IS30"/>
    <property type="match status" value="1"/>
</dbReference>
<dbReference type="AlphaFoldDB" id="A0A2M7GZR4"/>
<dbReference type="GO" id="GO:0015074">
    <property type="term" value="P:DNA integration"/>
    <property type="evidence" value="ECO:0007669"/>
    <property type="project" value="InterPro"/>
</dbReference>
<proteinExistence type="inferred from homology"/>
<evidence type="ECO:0000313" key="4">
    <source>
        <dbReference type="EMBL" id="PIW33983.1"/>
    </source>
</evidence>
<organism evidence="4 5">
    <name type="scientific">bacterium (Candidatus Ratteibacteria) CG15_BIG_FIL_POST_REV_8_21_14_020_41_12</name>
    <dbReference type="NCBI Taxonomy" id="2014291"/>
    <lineage>
        <taxon>Bacteria</taxon>
        <taxon>Candidatus Ratteibacteria</taxon>
    </lineage>
</organism>
<gene>
    <name evidence="4" type="ORF">COW28_01690</name>
</gene>
<dbReference type="SUPFAM" id="SSF53098">
    <property type="entry name" value="Ribonuclease H-like"/>
    <property type="match status" value="1"/>
</dbReference>